<evidence type="ECO:0000256" key="5">
    <source>
        <dbReference type="ARBA" id="ARBA00022801"/>
    </source>
</evidence>
<keyword evidence="16" id="KW-1185">Reference proteome</keyword>
<evidence type="ECO:0000313" key="16">
    <source>
        <dbReference type="Proteomes" id="UP000515908"/>
    </source>
</evidence>
<protein>
    <recommendedName>
        <fullName evidence="11">Aminopeptidase</fullName>
        <ecNumber evidence="11">3.4.11.-</ecNumber>
    </recommendedName>
</protein>
<keyword evidence="2 11" id="KW-0031">Aminopeptidase</keyword>
<dbReference type="GO" id="GO:0043171">
    <property type="term" value="P:peptide catabolic process"/>
    <property type="evidence" value="ECO:0007669"/>
    <property type="project" value="TreeGrafter"/>
</dbReference>
<evidence type="ECO:0000256" key="1">
    <source>
        <dbReference type="ARBA" id="ARBA00010136"/>
    </source>
</evidence>
<dbReference type="InterPro" id="IPR027268">
    <property type="entry name" value="Peptidase_M4/M1_CTD_sf"/>
</dbReference>
<evidence type="ECO:0000256" key="6">
    <source>
        <dbReference type="ARBA" id="ARBA00022833"/>
    </source>
</evidence>
<evidence type="ECO:0000256" key="7">
    <source>
        <dbReference type="ARBA" id="ARBA00023049"/>
    </source>
</evidence>
<dbReference type="InterPro" id="IPR024571">
    <property type="entry name" value="ERAP1-like_C_dom"/>
</dbReference>
<dbReference type="GO" id="GO:0008270">
    <property type="term" value="F:zinc ion binding"/>
    <property type="evidence" value="ECO:0007669"/>
    <property type="project" value="UniProtKB-UniRule"/>
</dbReference>
<name>A0A7G2CI74_9TRYP</name>
<feature type="binding site" evidence="9">
    <location>
        <position position="341"/>
    </location>
    <ligand>
        <name>Zn(2+)</name>
        <dbReference type="ChEBI" id="CHEBI:29105"/>
        <note>catalytic</note>
    </ligand>
</feature>
<dbReference type="FunFam" id="1.10.390.10:FF:000006">
    <property type="entry name" value="Puromycin-sensitive aminopeptidase"/>
    <property type="match status" value="1"/>
</dbReference>
<feature type="domain" description="ERAP1-like C-terminal" evidence="13">
    <location>
        <begin position="561"/>
        <end position="884"/>
    </location>
</feature>
<dbReference type="Gene3D" id="1.10.390.10">
    <property type="entry name" value="Neutral Protease Domain 2"/>
    <property type="match status" value="1"/>
</dbReference>
<dbReference type="FunFam" id="2.60.40.1730:FF:000033">
    <property type="entry name" value="Aminopeptidase"/>
    <property type="match status" value="1"/>
</dbReference>
<dbReference type="GO" id="GO:0005737">
    <property type="term" value="C:cytoplasm"/>
    <property type="evidence" value="ECO:0007669"/>
    <property type="project" value="TreeGrafter"/>
</dbReference>
<comment type="similarity">
    <text evidence="1 11">Belongs to the peptidase M1 family.</text>
</comment>
<dbReference type="Pfam" id="PF01433">
    <property type="entry name" value="Peptidase_M1"/>
    <property type="match status" value="1"/>
</dbReference>
<keyword evidence="6 9" id="KW-0862">Zinc</keyword>
<dbReference type="Pfam" id="PF17900">
    <property type="entry name" value="Peptidase_M1_N"/>
    <property type="match status" value="1"/>
</dbReference>
<evidence type="ECO:0000259" key="14">
    <source>
        <dbReference type="Pfam" id="PF17900"/>
    </source>
</evidence>
<keyword evidence="5 11" id="KW-0378">Hydrolase</keyword>
<accession>A0A7G2CI74</accession>
<dbReference type="InterPro" id="IPR050344">
    <property type="entry name" value="Peptidase_M1_aminopeptidases"/>
</dbReference>
<dbReference type="Gene3D" id="1.25.50.20">
    <property type="match status" value="1"/>
</dbReference>
<comment type="cofactor">
    <cofactor evidence="9 11">
        <name>Zn(2+)</name>
        <dbReference type="ChEBI" id="CHEBI:29105"/>
    </cofactor>
    <text evidence="9 11">Binds 1 zinc ion per subunit.</text>
</comment>
<keyword evidence="7 11" id="KW-0482">Metalloprotease</keyword>
<evidence type="ECO:0000256" key="8">
    <source>
        <dbReference type="PIRSR" id="PIRSR634016-1"/>
    </source>
</evidence>
<evidence type="ECO:0000256" key="9">
    <source>
        <dbReference type="PIRSR" id="PIRSR634016-3"/>
    </source>
</evidence>
<dbReference type="PRINTS" id="PR00756">
    <property type="entry name" value="ALADIPTASE"/>
</dbReference>
<dbReference type="PANTHER" id="PTHR11533:SF299">
    <property type="entry name" value="AMINOPEPTIDASE"/>
    <property type="match status" value="1"/>
</dbReference>
<evidence type="ECO:0000256" key="11">
    <source>
        <dbReference type="RuleBase" id="RU364040"/>
    </source>
</evidence>
<reference evidence="15 16" key="1">
    <citation type="submission" date="2020-08" db="EMBL/GenBank/DDBJ databases">
        <authorList>
            <person name="Newling K."/>
            <person name="Davey J."/>
            <person name="Forrester S."/>
        </authorList>
    </citation>
    <scope>NUCLEOTIDE SEQUENCE [LARGE SCALE GENOMIC DNA]</scope>
    <source>
        <strain evidence="16">Crithidia deanei Carvalho (ATCC PRA-265)</strain>
    </source>
</reference>
<feature type="binding site" evidence="9">
    <location>
        <position position="364"/>
    </location>
    <ligand>
        <name>Zn(2+)</name>
        <dbReference type="ChEBI" id="CHEBI:29105"/>
        <note>catalytic</note>
    </ligand>
</feature>
<dbReference type="Proteomes" id="UP000515908">
    <property type="component" value="Chromosome 11"/>
</dbReference>
<dbReference type="EMBL" id="LR877155">
    <property type="protein sequence ID" value="CAD2218614.1"/>
    <property type="molecule type" value="Genomic_DNA"/>
</dbReference>
<dbReference type="Gene3D" id="2.60.40.1730">
    <property type="entry name" value="tricorn interacting facor f3 domain"/>
    <property type="match status" value="1"/>
</dbReference>
<dbReference type="EC" id="3.4.11.-" evidence="11"/>
<evidence type="ECO:0000256" key="10">
    <source>
        <dbReference type="PIRSR" id="PIRSR634016-4"/>
    </source>
</evidence>
<dbReference type="GO" id="GO:0070006">
    <property type="term" value="F:metalloaminopeptidase activity"/>
    <property type="evidence" value="ECO:0007669"/>
    <property type="project" value="TreeGrafter"/>
</dbReference>
<dbReference type="InterPro" id="IPR014782">
    <property type="entry name" value="Peptidase_M1_dom"/>
</dbReference>
<dbReference type="AlphaFoldDB" id="A0A7G2CI74"/>
<dbReference type="CDD" id="cd09601">
    <property type="entry name" value="M1_APN-Q_like"/>
    <property type="match status" value="1"/>
</dbReference>
<feature type="domain" description="Aminopeptidase N-like N-terminal" evidence="14">
    <location>
        <begin position="57"/>
        <end position="236"/>
    </location>
</feature>
<organism evidence="15 16">
    <name type="scientific">Angomonas deanei</name>
    <dbReference type="NCBI Taxonomy" id="59799"/>
    <lineage>
        <taxon>Eukaryota</taxon>
        <taxon>Discoba</taxon>
        <taxon>Euglenozoa</taxon>
        <taxon>Kinetoplastea</taxon>
        <taxon>Metakinetoplastina</taxon>
        <taxon>Trypanosomatida</taxon>
        <taxon>Trypanosomatidae</taxon>
        <taxon>Strigomonadinae</taxon>
        <taxon>Angomonas</taxon>
    </lineage>
</organism>
<dbReference type="InterPro" id="IPR034016">
    <property type="entry name" value="M1_APN-typ"/>
</dbReference>
<evidence type="ECO:0000256" key="3">
    <source>
        <dbReference type="ARBA" id="ARBA00022670"/>
    </source>
</evidence>
<evidence type="ECO:0000259" key="12">
    <source>
        <dbReference type="Pfam" id="PF01433"/>
    </source>
</evidence>
<feature type="site" description="Transition state stabilizer" evidence="10">
    <location>
        <position position="426"/>
    </location>
</feature>
<dbReference type="VEuPathDB" id="TriTrypDB:ADEAN_000610500"/>
<dbReference type="InterPro" id="IPR001930">
    <property type="entry name" value="Peptidase_M1"/>
</dbReference>
<feature type="binding site" evidence="9">
    <location>
        <position position="345"/>
    </location>
    <ligand>
        <name>Zn(2+)</name>
        <dbReference type="ChEBI" id="CHEBI:29105"/>
        <note>catalytic</note>
    </ligand>
</feature>
<dbReference type="PANTHER" id="PTHR11533">
    <property type="entry name" value="PROTEASE M1 ZINC METALLOPROTEASE"/>
    <property type="match status" value="1"/>
</dbReference>
<evidence type="ECO:0000313" key="15">
    <source>
        <dbReference type="EMBL" id="CAD2218614.1"/>
    </source>
</evidence>
<evidence type="ECO:0000259" key="13">
    <source>
        <dbReference type="Pfam" id="PF11838"/>
    </source>
</evidence>
<dbReference type="InterPro" id="IPR042097">
    <property type="entry name" value="Aminopeptidase_N-like_N_sf"/>
</dbReference>
<dbReference type="GO" id="GO:0042277">
    <property type="term" value="F:peptide binding"/>
    <property type="evidence" value="ECO:0007669"/>
    <property type="project" value="TreeGrafter"/>
</dbReference>
<feature type="active site" description="Proton acceptor" evidence="8">
    <location>
        <position position="342"/>
    </location>
</feature>
<evidence type="ECO:0000256" key="4">
    <source>
        <dbReference type="ARBA" id="ARBA00022723"/>
    </source>
</evidence>
<dbReference type="GO" id="GO:0006508">
    <property type="term" value="P:proteolysis"/>
    <property type="evidence" value="ECO:0007669"/>
    <property type="project" value="UniProtKB-KW"/>
</dbReference>
<keyword evidence="3 11" id="KW-0645">Protease</keyword>
<dbReference type="GO" id="GO:0016020">
    <property type="term" value="C:membrane"/>
    <property type="evidence" value="ECO:0007669"/>
    <property type="project" value="TreeGrafter"/>
</dbReference>
<dbReference type="InterPro" id="IPR045357">
    <property type="entry name" value="Aminopeptidase_N-like_N"/>
</dbReference>
<feature type="domain" description="Peptidase M1 membrane alanine aminopeptidase" evidence="12">
    <location>
        <begin position="270"/>
        <end position="484"/>
    </location>
</feature>
<dbReference type="Pfam" id="PF11838">
    <property type="entry name" value="ERAP1_C"/>
    <property type="match status" value="1"/>
</dbReference>
<dbReference type="SUPFAM" id="SSF63737">
    <property type="entry name" value="Leukotriene A4 hydrolase N-terminal domain"/>
    <property type="match status" value="1"/>
</dbReference>
<dbReference type="Gene3D" id="2.60.40.1910">
    <property type="match status" value="1"/>
</dbReference>
<evidence type="ECO:0000256" key="2">
    <source>
        <dbReference type="ARBA" id="ARBA00022438"/>
    </source>
</evidence>
<sequence length="902" mass="101960">MATPFPTCITIIWRSCSSPCISPRVSLLSVVFFRRCRIVLSLFIAKMKSVKLSNAFVPSAYHLVVTVDLSTWSYEVEEKVTLKRNAAVELSKEIQLHAASSMKIGDVRGGQILGRDEELQTVVLSLDQTDQDETEVTFHFKHEIQEELRGFYRVRFQHNGVEHRMASTHFEPTAARRFYICQDEPAARADFTLTVRLPKEESHYTVLSNGPLREKTVTDQFAVYQFDTIPSCPPYLTACVVGELEHVETVTNGIPIRVYTALGKSSKADFALKTTAFALNLFEQFFQAKFPLPKLDVVAVPDFPIGGMENWGCIACIDSILVDPATSSIASQKRASELICHEVSHNWFGNLVAISWWEGLWLKEGFASWCGYYASHLYEESWKCMDDAAGDVGGALETDMYENSHPVEVRIDDPAQITEIFDSISYDKGMGLVFMLEAFLGDRWSSAVAHYIKTYQYKDTRTVQLWEALQEASGLPISASMQSFTTQMGYPILHIKRLSPSRLSVRQQPCKLASTPQKSTQTWSVPLTIQSHGDTRIEKMVQGTEELEVDLPEEMAKQAFLTANPARKGFYRCRYDDDIFNGWLQDFTQLQASDKCAMVSDIGACIKMGLDDMTRLSAFGAKIRESERDTGVLRQYSDCVKQLSHAFTNEEVRSWFRREHLAFFVQLADECLHDDKASMLHKTFLINTALQYMAADYDVEEAEKTAVLKWSLEQVKSFLSDGAYDPGTLAACCIAYVRFDKTKEIEEKNEQLFDRYGKVDGNDELCRSLLQGMLSGSDTAFVKQLCLRCIENNGVRNHFGGTVFMGMCANPFFKGTEIWDFFQSNFKSIERQWGGGQFRIQVIVSQVAGTLHGPAAAAEYGQFFKQNPLPNARLAIGRSVENIQLRSWIENKWTSVLKTLLK</sequence>
<dbReference type="GO" id="GO:0005615">
    <property type="term" value="C:extracellular space"/>
    <property type="evidence" value="ECO:0007669"/>
    <property type="project" value="TreeGrafter"/>
</dbReference>
<proteinExistence type="inferred from homology"/>
<gene>
    <name evidence="15" type="ORF">ADEAN_000610500</name>
</gene>
<dbReference type="SUPFAM" id="SSF55486">
    <property type="entry name" value="Metalloproteases ('zincins'), catalytic domain"/>
    <property type="match status" value="1"/>
</dbReference>
<keyword evidence="4 9" id="KW-0479">Metal-binding</keyword>